<evidence type="ECO:0000256" key="2">
    <source>
        <dbReference type="SAM" id="Phobius"/>
    </source>
</evidence>
<sequence>MLSVIKTAIITIIISFISGVLLDNYKNLAPKISCTMGKCVPIKMNNKKIRAYILKVKNISNKTLHDLTVNVQGHHNDLKMDDAQITGGLKFDICGEYNNFNVSIPFLSKNDEFSVKVFVDDVQGEHSKPVITLRSPENFKKIGNGENNGVFTVLSGTSQKICNLFSNKEEKNRRNIQKNKIEKSILNKKTLITTASIISLLCIVFLGKGLYKSISGIAQDESIQSDTEQKSNSIDTSSNEKTKNSSSNTSNNGKNQSASTKSSSKDGSSNEVKGQDSSSYDNGKASDNKANANSEENKSTSASNTDANKETVNQKNQDSSSSTANNNNTNKQSADEKANQSTKTSTPTNTAGNTKANQSSTSSSSDTNVNSASEKQQVSNSESSEN</sequence>
<feature type="compositionally biased region" description="Polar residues" evidence="1">
    <location>
        <begin position="221"/>
        <end position="235"/>
    </location>
</feature>
<protein>
    <submittedName>
        <fullName evidence="3">Uncharacterized protein</fullName>
    </submittedName>
</protein>
<comment type="caution">
    <text evidence="3">The sequence shown here is derived from an EMBL/GenBank/DDBJ whole genome shotgun (WGS) entry which is preliminary data.</text>
</comment>
<proteinExistence type="predicted"/>
<organism evidence="3 4">
    <name type="scientific">Clostridium butyricum</name>
    <dbReference type="NCBI Taxonomy" id="1492"/>
    <lineage>
        <taxon>Bacteria</taxon>
        <taxon>Bacillati</taxon>
        <taxon>Bacillota</taxon>
        <taxon>Clostridia</taxon>
        <taxon>Eubacteriales</taxon>
        <taxon>Clostridiaceae</taxon>
        <taxon>Clostridium</taxon>
    </lineage>
</organism>
<feature type="compositionally biased region" description="Polar residues" evidence="1">
    <location>
        <begin position="374"/>
        <end position="386"/>
    </location>
</feature>
<name>A0A6L9ETA7_CLOBU</name>
<evidence type="ECO:0000256" key="1">
    <source>
        <dbReference type="SAM" id="MobiDB-lite"/>
    </source>
</evidence>
<gene>
    <name evidence="3" type="ORF">GND98_018810</name>
</gene>
<dbReference type="Proteomes" id="UP000474042">
    <property type="component" value="Unassembled WGS sequence"/>
</dbReference>
<feature type="region of interest" description="Disordered" evidence="1">
    <location>
        <begin position="219"/>
        <end position="386"/>
    </location>
</feature>
<feature type="compositionally biased region" description="Polar residues" evidence="1">
    <location>
        <begin position="288"/>
        <end position="315"/>
    </location>
</feature>
<feature type="transmembrane region" description="Helical" evidence="2">
    <location>
        <begin position="190"/>
        <end position="211"/>
    </location>
</feature>
<evidence type="ECO:0000313" key="4">
    <source>
        <dbReference type="Proteomes" id="UP000474042"/>
    </source>
</evidence>
<keyword evidence="2" id="KW-0812">Transmembrane</keyword>
<feature type="compositionally biased region" description="Low complexity" evidence="1">
    <location>
        <begin position="353"/>
        <end position="373"/>
    </location>
</feature>
<evidence type="ECO:0000313" key="3">
    <source>
        <dbReference type="EMBL" id="NAS19822.1"/>
    </source>
</evidence>
<feature type="compositionally biased region" description="Low complexity" evidence="1">
    <location>
        <begin position="244"/>
        <end position="269"/>
    </location>
</feature>
<keyword evidence="2" id="KW-1133">Transmembrane helix</keyword>
<feature type="transmembrane region" description="Helical" evidence="2">
    <location>
        <begin position="6"/>
        <end position="22"/>
    </location>
</feature>
<accession>A0A6L9ETA7</accession>
<keyword evidence="2" id="KW-0472">Membrane</keyword>
<dbReference type="AlphaFoldDB" id="A0A6L9ETA7"/>
<feature type="compositionally biased region" description="Low complexity" evidence="1">
    <location>
        <begin position="316"/>
        <end position="332"/>
    </location>
</feature>
<dbReference type="EMBL" id="WOFV02000110">
    <property type="protein sequence ID" value="NAS19822.1"/>
    <property type="molecule type" value="Genomic_DNA"/>
</dbReference>
<feature type="compositionally biased region" description="Polar residues" evidence="1">
    <location>
        <begin position="270"/>
        <end position="281"/>
    </location>
</feature>
<feature type="compositionally biased region" description="Polar residues" evidence="1">
    <location>
        <begin position="339"/>
        <end position="352"/>
    </location>
</feature>
<reference evidence="3 4" key="1">
    <citation type="submission" date="2020-01" db="EMBL/GenBank/DDBJ databases">
        <title>Genome sequence of a 1,3-propanediol producer, Clostridium butyricum S3.</title>
        <authorList>
            <person name="Zhou J."/>
        </authorList>
    </citation>
    <scope>NUCLEOTIDE SEQUENCE [LARGE SCALE GENOMIC DNA]</scope>
    <source>
        <strain evidence="3 4">S3</strain>
    </source>
</reference>